<gene>
    <name evidence="2" type="ORF">VO63_32095</name>
</gene>
<accession>A0A2P2GEC3</accession>
<comment type="caution">
    <text evidence="2">The sequence shown here is derived from an EMBL/GenBank/DDBJ whole genome shotgun (WGS) entry which is preliminary data.</text>
</comment>
<keyword evidence="3" id="KW-1185">Reference proteome</keyword>
<name>A0A2P2GEC3_STREW</name>
<dbReference type="AlphaFoldDB" id="A0A2P2GEC3"/>
<feature type="transmembrane region" description="Helical" evidence="1">
    <location>
        <begin position="12"/>
        <end position="31"/>
    </location>
</feature>
<keyword evidence="1" id="KW-0812">Transmembrane</keyword>
<protein>
    <submittedName>
        <fullName evidence="2">Uncharacterized protein</fullName>
    </submittedName>
</protein>
<organism evidence="2 3">
    <name type="scientific">Streptomyces showdoensis</name>
    <dbReference type="NCBI Taxonomy" id="68268"/>
    <lineage>
        <taxon>Bacteria</taxon>
        <taxon>Bacillati</taxon>
        <taxon>Actinomycetota</taxon>
        <taxon>Actinomycetes</taxon>
        <taxon>Kitasatosporales</taxon>
        <taxon>Streptomycetaceae</taxon>
        <taxon>Streptomyces</taxon>
    </lineage>
</organism>
<dbReference type="EMBL" id="LAQS01000076">
    <property type="protein sequence ID" value="KKZ69862.1"/>
    <property type="molecule type" value="Genomic_DNA"/>
</dbReference>
<sequence length="167" mass="16730">MRGRTAASTAAVLLSGAAFGAAAVLLGGFVVRGLGEMSYECEGSWPEGVTVWWWLLAGAGLLAVGGLGYALGRHAPTAVEEEPRDAVPEGAKAWGPTGEESRVRAAVLNKHDRPAAAEPEPAALGTAGRAALAVGVCLGLLAGAWGVWPAGEEGAAEAGRPQAKPPA</sequence>
<evidence type="ECO:0000313" key="3">
    <source>
        <dbReference type="Proteomes" id="UP000265325"/>
    </source>
</evidence>
<evidence type="ECO:0000313" key="2">
    <source>
        <dbReference type="EMBL" id="KKZ69862.1"/>
    </source>
</evidence>
<keyword evidence="1" id="KW-0472">Membrane</keyword>
<reference evidence="2 3" key="1">
    <citation type="submission" date="2015-05" db="EMBL/GenBank/DDBJ databases">
        <title>Draft Genome assembly of Streptomyces showdoensis.</title>
        <authorList>
            <person name="Thapa K.K."/>
            <person name="Metsa-Ketela M."/>
        </authorList>
    </citation>
    <scope>NUCLEOTIDE SEQUENCE [LARGE SCALE GENOMIC DNA]</scope>
    <source>
        <strain evidence="2 3">ATCC 15227</strain>
    </source>
</reference>
<dbReference type="Proteomes" id="UP000265325">
    <property type="component" value="Unassembled WGS sequence"/>
</dbReference>
<feature type="non-terminal residue" evidence="2">
    <location>
        <position position="167"/>
    </location>
</feature>
<evidence type="ECO:0000256" key="1">
    <source>
        <dbReference type="SAM" id="Phobius"/>
    </source>
</evidence>
<proteinExistence type="predicted"/>
<feature type="transmembrane region" description="Helical" evidence="1">
    <location>
        <begin position="51"/>
        <end position="71"/>
    </location>
</feature>
<keyword evidence="1" id="KW-1133">Transmembrane helix</keyword>